<accession>A0A2U3IFD3</accession>
<dbReference type="Proteomes" id="UP000238169">
    <property type="component" value="Unassembled WGS sequence"/>
</dbReference>
<dbReference type="Gene3D" id="3.40.50.2000">
    <property type="entry name" value="Glycogen Phosphorylase B"/>
    <property type="match status" value="2"/>
</dbReference>
<protein>
    <submittedName>
        <fullName evidence="2">Group 1 glycosyl transferase</fullName>
    </submittedName>
</protein>
<name>A0A2U3IFD3_9BURK</name>
<evidence type="ECO:0000313" key="3">
    <source>
        <dbReference type="Proteomes" id="UP000238169"/>
    </source>
</evidence>
<dbReference type="InterPro" id="IPR028098">
    <property type="entry name" value="Glyco_trans_4-like_N"/>
</dbReference>
<dbReference type="CDD" id="cd03823">
    <property type="entry name" value="GT4_ExpE7-like"/>
    <property type="match status" value="1"/>
</dbReference>
<dbReference type="SUPFAM" id="SSF53756">
    <property type="entry name" value="UDP-Glycosyltransferase/glycogen phosphorylase"/>
    <property type="match status" value="1"/>
</dbReference>
<dbReference type="GO" id="GO:0016757">
    <property type="term" value="F:glycosyltransferase activity"/>
    <property type="evidence" value="ECO:0007669"/>
    <property type="project" value="TreeGrafter"/>
</dbReference>
<sequence length="420" mass="46466">MFLNGPLQGDLDVVKIMIVNTLYFPDEPGGAEISTRLLAEGLVRAGIEVCVVCATGTGSDRVDDVNGVKVYRLRSVNLYWPHVREKHGRVAKLIWHAIDVYNVIMSRKLSSIISREKPDVISTSNLSCLSVDIWRLARNAGVPIVHTARDYYLMCPTAIMFSHDKPCQRQCGVCAVYAQPKRVASARVAAAVGVSRFVLQKHLESGYFSRAARTAVIYNACESNDGSASAQRTRRYQGGPVRLGLLGRVSREKGLEVLLEQLLANDTLQWTLAVGGHADADYLQSIKAKYDDPRVEYLGRVNPDEFFNSIDILVVPSIWNEPFGRVTVEAYSHGVPVVGANTGGIPEVIEPRTNLVFDMARPSTIIGKLHEAVAMLEDPDVHLRLREYAARFNVEAMVDAYRALYESVLTEQAIPRVVCP</sequence>
<gene>
    <name evidence="2" type="ORF">NOV72_06149</name>
</gene>
<evidence type="ECO:0000259" key="1">
    <source>
        <dbReference type="Pfam" id="PF13579"/>
    </source>
</evidence>
<reference evidence="3" key="1">
    <citation type="submission" date="2018-01" db="EMBL/GenBank/DDBJ databases">
        <authorList>
            <person name="Peeters C."/>
        </authorList>
    </citation>
    <scope>NUCLEOTIDE SEQUENCE [LARGE SCALE GENOMIC DNA]</scope>
</reference>
<dbReference type="PANTHER" id="PTHR45947">
    <property type="entry name" value="SULFOQUINOVOSYL TRANSFERASE SQD2"/>
    <property type="match status" value="1"/>
</dbReference>
<dbReference type="PANTHER" id="PTHR45947:SF13">
    <property type="entry name" value="TRANSFERASE"/>
    <property type="match status" value="1"/>
</dbReference>
<proteinExistence type="predicted"/>
<feature type="domain" description="Glycosyltransferase subfamily 4-like N-terminal" evidence="1">
    <location>
        <begin position="29"/>
        <end position="219"/>
    </location>
</feature>
<dbReference type="EMBL" id="OGTP01000044">
    <property type="protein sequence ID" value="SPB18944.1"/>
    <property type="molecule type" value="Genomic_DNA"/>
</dbReference>
<dbReference type="InterPro" id="IPR050194">
    <property type="entry name" value="Glycosyltransferase_grp1"/>
</dbReference>
<dbReference type="Pfam" id="PF13692">
    <property type="entry name" value="Glyco_trans_1_4"/>
    <property type="match status" value="1"/>
</dbReference>
<dbReference type="Pfam" id="PF13579">
    <property type="entry name" value="Glyco_trans_4_4"/>
    <property type="match status" value="1"/>
</dbReference>
<organism evidence="2 3">
    <name type="scientific">Caballeronia novacaledonica</name>
    <dbReference type="NCBI Taxonomy" id="1544861"/>
    <lineage>
        <taxon>Bacteria</taxon>
        <taxon>Pseudomonadati</taxon>
        <taxon>Pseudomonadota</taxon>
        <taxon>Betaproteobacteria</taxon>
        <taxon>Burkholderiales</taxon>
        <taxon>Burkholderiaceae</taxon>
        <taxon>Caballeronia</taxon>
    </lineage>
</organism>
<dbReference type="AlphaFoldDB" id="A0A2U3IFD3"/>
<keyword evidence="3" id="KW-1185">Reference proteome</keyword>
<evidence type="ECO:0000313" key="2">
    <source>
        <dbReference type="EMBL" id="SPB18944.1"/>
    </source>
</evidence>
<keyword evidence="2" id="KW-0808">Transferase</keyword>